<protein>
    <submittedName>
        <fullName evidence="6">Autotransporter assembly complex family protein</fullName>
    </submittedName>
</protein>
<organism evidence="6 7">
    <name type="scientific">Hyphococcus aureus</name>
    <dbReference type="NCBI Taxonomy" id="2666033"/>
    <lineage>
        <taxon>Bacteria</taxon>
        <taxon>Pseudomonadati</taxon>
        <taxon>Pseudomonadota</taxon>
        <taxon>Alphaproteobacteria</taxon>
        <taxon>Parvularculales</taxon>
        <taxon>Parvularculaceae</taxon>
        <taxon>Hyphococcus</taxon>
    </lineage>
</organism>
<evidence type="ECO:0000313" key="7">
    <source>
        <dbReference type="Proteomes" id="UP001596116"/>
    </source>
</evidence>
<name>A0ABW1KYF7_9PROT</name>
<gene>
    <name evidence="6" type="ORF">ACFMB1_16310</name>
</gene>
<dbReference type="RefSeq" id="WP_379881636.1">
    <property type="nucleotide sequence ID" value="NZ_JBHPON010000002.1"/>
</dbReference>
<dbReference type="InterPro" id="IPR039910">
    <property type="entry name" value="D15-like"/>
</dbReference>
<keyword evidence="2" id="KW-1134">Transmembrane beta strand</keyword>
<dbReference type="EMBL" id="JBHPON010000002">
    <property type="protein sequence ID" value="MFC6037120.1"/>
    <property type="molecule type" value="Genomic_DNA"/>
</dbReference>
<reference evidence="6 7" key="1">
    <citation type="submission" date="2024-09" db="EMBL/GenBank/DDBJ databases">
        <authorList>
            <person name="Zhang Z.-H."/>
        </authorList>
    </citation>
    <scope>NUCLEOTIDE SEQUENCE [LARGE SCALE GENOMIC DNA]</scope>
    <source>
        <strain evidence="6 7">HHTR114</strain>
    </source>
</reference>
<dbReference type="PANTHER" id="PTHR12815">
    <property type="entry name" value="SORTING AND ASSEMBLY MACHINERY SAMM50 PROTEIN FAMILY MEMBER"/>
    <property type="match status" value="1"/>
</dbReference>
<sequence length="586" mass="64079">MALTVSVTPMTAHAAQDQNIAETSYETTIEGAPDELRGKLDLISELVKAKRDYATAAALRRAARRDVDAFNGALQAAGYYAGLADFELIPGADGGRAKVVFTITPGELFHITGYNILYQDEAEGRPQSLEDAGIKTKGEADGASLKDQQERFLAYLWNNGYPAAEIVNRRVLAEFDKAGAEAVFAFVSGPRARFGKPRIEGAEHTDPTFIARLKTWEEGDEFDRAKMTAYADRIRKTGIFSSVQVQAGRPEADGTAPIIVEVQERKRRTIGLGVSYSTSEGPGARVFFEHRNIFGNAENVRVELKGSEIEQSASVTATRPWPKIDGEIFANTAFSNETTDAYDARSFEVSGGASKKWLNDNLETRGALAFETSRIRNFSADARTFQDERNYFVSTPLSVIWNSEDDLLNPVKGFRASWNVTPYVGSDYFTQSEIAARGRVHFGENDVVTLAARMTLGATIGSSFTDLPLNKRYYAGGGGSVRGYSYQEAGPLDADNDPLGGRSKIEGAFEARVKVIRNWQVAGFVDAGSVSTKSIPNFTDEYFIGYGGGVRYLSPIGPIRADIAFPLDKRETDSAFQIYIALGQPF</sequence>
<dbReference type="Gene3D" id="3.10.20.310">
    <property type="entry name" value="membrane protein fhac"/>
    <property type="match status" value="1"/>
</dbReference>
<feature type="domain" description="POTRA" evidence="5">
    <location>
        <begin position="193"/>
        <end position="265"/>
    </location>
</feature>
<dbReference type="Gene3D" id="2.40.160.50">
    <property type="entry name" value="membrane protein fhac: a member of the omp85/tpsb transporter family"/>
    <property type="match status" value="1"/>
</dbReference>
<proteinExistence type="predicted"/>
<comment type="subcellular location">
    <subcellularLocation>
        <location evidence="1">Membrane</location>
    </subcellularLocation>
</comment>
<accession>A0ABW1KYF7</accession>
<evidence type="ECO:0000259" key="5">
    <source>
        <dbReference type="Pfam" id="PF07244"/>
    </source>
</evidence>
<dbReference type="InterPro" id="IPR000184">
    <property type="entry name" value="Bac_surfAg_D15"/>
</dbReference>
<dbReference type="Proteomes" id="UP001596116">
    <property type="component" value="Unassembled WGS sequence"/>
</dbReference>
<evidence type="ECO:0000259" key="4">
    <source>
        <dbReference type="Pfam" id="PF01103"/>
    </source>
</evidence>
<evidence type="ECO:0000256" key="2">
    <source>
        <dbReference type="ARBA" id="ARBA00022452"/>
    </source>
</evidence>
<dbReference type="Pfam" id="PF07244">
    <property type="entry name" value="POTRA"/>
    <property type="match status" value="1"/>
</dbReference>
<feature type="domain" description="Bacterial surface antigen (D15)" evidence="4">
    <location>
        <begin position="292"/>
        <end position="586"/>
    </location>
</feature>
<comment type="caution">
    <text evidence="6">The sequence shown here is derived from an EMBL/GenBank/DDBJ whole genome shotgun (WGS) entry which is preliminary data.</text>
</comment>
<keyword evidence="2" id="KW-0812">Transmembrane</keyword>
<evidence type="ECO:0000256" key="1">
    <source>
        <dbReference type="ARBA" id="ARBA00004370"/>
    </source>
</evidence>
<dbReference type="InterPro" id="IPR010827">
    <property type="entry name" value="BamA/TamA_POTRA"/>
</dbReference>
<evidence type="ECO:0000313" key="6">
    <source>
        <dbReference type="EMBL" id="MFC6037120.1"/>
    </source>
</evidence>
<dbReference type="PANTHER" id="PTHR12815:SF42">
    <property type="entry name" value="BACTERIAL SURFACE ANTIGEN (D15) DOMAIN-CONTAINING PROTEIN"/>
    <property type="match status" value="1"/>
</dbReference>
<evidence type="ECO:0000256" key="3">
    <source>
        <dbReference type="ARBA" id="ARBA00023136"/>
    </source>
</evidence>
<keyword evidence="3" id="KW-0472">Membrane</keyword>
<dbReference type="Pfam" id="PF01103">
    <property type="entry name" value="Omp85"/>
    <property type="match status" value="1"/>
</dbReference>
<keyword evidence="7" id="KW-1185">Reference proteome</keyword>